<evidence type="ECO:0000256" key="1">
    <source>
        <dbReference type="SAM" id="MobiDB-lite"/>
    </source>
</evidence>
<sequence length="65" mass="7177">MKEVRLSKKAKKEKKRPGKRLAVAKPCIFAQQSASHAANAAKKGWRLRPQARVGAVRSLPCGQPR</sequence>
<protein>
    <submittedName>
        <fullName evidence="2">Uncharacterized protein</fullName>
    </submittedName>
</protein>
<gene>
    <name evidence="3" type="ORF">ASJ35_11965</name>
    <name evidence="2" type="ORF">TQ39_15845</name>
</gene>
<accession>A0A0D8IVU2</accession>
<dbReference type="AlphaFoldDB" id="A0A0D8IVU2"/>
<comment type="caution">
    <text evidence="2">The sequence shown here is derived from an EMBL/GenBank/DDBJ whole genome shotgun (WGS) entry which is preliminary data.</text>
</comment>
<keyword evidence="4" id="KW-1185">Reference proteome</keyword>
<reference evidence="2" key="1">
    <citation type="submission" date="2015-02" db="EMBL/GenBank/DDBJ databases">
        <title>A novel member of the family Ruminococcaceae isolated from human feces.</title>
        <authorList>
            <person name="Shkoporov A.N."/>
            <person name="Chaplin A.V."/>
            <person name="Motuzova O.V."/>
            <person name="Kafarskaia L.I."/>
            <person name="Khokhlova E.V."/>
            <person name="Efimov B.A."/>
        </authorList>
    </citation>
    <scope>NUCLEOTIDE SEQUENCE [LARGE SCALE GENOMIC DNA]</scope>
    <source>
        <strain evidence="2">585-1</strain>
    </source>
</reference>
<feature type="region of interest" description="Disordered" evidence="1">
    <location>
        <begin position="1"/>
        <end position="20"/>
    </location>
</feature>
<dbReference type="Proteomes" id="UP000032483">
    <property type="component" value="Unassembled WGS sequence"/>
</dbReference>
<reference evidence="3 5" key="2">
    <citation type="submission" date="2015-10" db="EMBL/GenBank/DDBJ databases">
        <title>A novel member of the family Ruminococcaceae isolated from human faeces.</title>
        <authorList>
            <person name="Shkoporov A.N."/>
            <person name="Chaplin A.V."/>
            <person name="Motuzova O.V."/>
            <person name="Kafarskaia L.I."/>
            <person name="Efimov B.A."/>
        </authorList>
    </citation>
    <scope>NUCLEOTIDE SEQUENCE [LARGE SCALE GENOMIC DNA]</scope>
    <source>
        <strain evidence="3 5">668</strain>
    </source>
</reference>
<organism evidence="2 4">
    <name type="scientific">Ruthenibacterium lactatiformans</name>
    <dbReference type="NCBI Taxonomy" id="1550024"/>
    <lineage>
        <taxon>Bacteria</taxon>
        <taxon>Bacillati</taxon>
        <taxon>Bacillota</taxon>
        <taxon>Clostridia</taxon>
        <taxon>Eubacteriales</taxon>
        <taxon>Oscillospiraceae</taxon>
        <taxon>Ruthenibacterium</taxon>
    </lineage>
</organism>
<accession>A0A0W7TPI3</accession>
<feature type="compositionally biased region" description="Basic residues" evidence="1">
    <location>
        <begin position="7"/>
        <end position="19"/>
    </location>
</feature>
<evidence type="ECO:0000313" key="3">
    <source>
        <dbReference type="EMBL" id="KUE75754.1"/>
    </source>
</evidence>
<evidence type="ECO:0000313" key="5">
    <source>
        <dbReference type="Proteomes" id="UP000053433"/>
    </source>
</evidence>
<evidence type="ECO:0000313" key="2">
    <source>
        <dbReference type="EMBL" id="KJF38810.1"/>
    </source>
</evidence>
<proteinExistence type="predicted"/>
<name>A0A0D8IVU2_9FIRM</name>
<dbReference type="Proteomes" id="UP000053433">
    <property type="component" value="Unassembled WGS sequence"/>
</dbReference>
<dbReference type="EMBL" id="JXXK01000030">
    <property type="protein sequence ID" value="KJF38810.1"/>
    <property type="molecule type" value="Genomic_DNA"/>
</dbReference>
<dbReference type="EMBL" id="LMUA01000016">
    <property type="protein sequence ID" value="KUE75754.1"/>
    <property type="molecule type" value="Genomic_DNA"/>
</dbReference>
<evidence type="ECO:0000313" key="4">
    <source>
        <dbReference type="Proteomes" id="UP000032483"/>
    </source>
</evidence>